<dbReference type="Pfam" id="PF01381">
    <property type="entry name" value="HTH_3"/>
    <property type="match status" value="1"/>
</dbReference>
<proteinExistence type="predicted"/>
<dbReference type="PROSITE" id="PS50943">
    <property type="entry name" value="HTH_CROC1"/>
    <property type="match status" value="1"/>
</dbReference>
<dbReference type="Proteomes" id="UP001212160">
    <property type="component" value="Unassembled WGS sequence"/>
</dbReference>
<evidence type="ECO:0000256" key="1">
    <source>
        <dbReference type="SAM" id="Coils"/>
    </source>
</evidence>
<keyword evidence="1" id="KW-0175">Coiled coil</keyword>
<evidence type="ECO:0000313" key="3">
    <source>
        <dbReference type="EMBL" id="MDB8688567.1"/>
    </source>
</evidence>
<dbReference type="Pfam" id="PF18819">
    <property type="entry name" value="MuF_C"/>
    <property type="match status" value="1"/>
</dbReference>
<dbReference type="InterPro" id="IPR010982">
    <property type="entry name" value="Lambda_DNA-bd_dom_sf"/>
</dbReference>
<dbReference type="InterPro" id="IPR001387">
    <property type="entry name" value="Cro/C1-type_HTH"/>
</dbReference>
<dbReference type="CDD" id="cd00093">
    <property type="entry name" value="HTH_XRE"/>
    <property type="match status" value="1"/>
</dbReference>
<accession>A0AAW6DKF1</accession>
<dbReference type="SUPFAM" id="SSF47413">
    <property type="entry name" value="lambda repressor-like DNA-binding domains"/>
    <property type="match status" value="1"/>
</dbReference>
<protein>
    <submittedName>
        <fullName evidence="3">Helix-turn-helix domain-containing protein</fullName>
    </submittedName>
</protein>
<evidence type="ECO:0000259" key="2">
    <source>
        <dbReference type="PROSITE" id="PS50943"/>
    </source>
</evidence>
<feature type="non-terminal residue" evidence="3">
    <location>
        <position position="1"/>
    </location>
</feature>
<feature type="domain" description="HTH cro/C1-type" evidence="2">
    <location>
        <begin position="199"/>
        <end position="251"/>
    </location>
</feature>
<evidence type="ECO:0000313" key="4">
    <source>
        <dbReference type="Proteomes" id="UP001212160"/>
    </source>
</evidence>
<sequence length="546" mass="62694">FRAVKDAEQAAVYLEYHGGLITLEEYQTYGIEIEPASKIRNTVPKFGTEETGEVQKVAIESTMDYEDLDFHVNRYNEKGYGREAYYRIVSLNEEGIVTPVDRTVYRNLEQVRTAISQKTEWKEVLYEDLIQEAMKNQVEQVSFPNLKQSDGWRLAKEGEHYTVYLDGERFLTGTSEKVQELNRRAGEGKHPMLQRAFTALREQQGMSLEEVAEKMYLSVPEVKAVEKGVLQLQPESLQLFCNACGVSVDALREGKVIKQASADQLKEGINKMTRQIDQLENNQTYLQGIVERYGLETSPELEEAKRKIAAYEKSIGRTESMINQASTEQILAYGKKCEAYLDFGNSVDRVLHPLEKEKYYQGKKRHEAILVCNTPEMIQNVGLRELPMHITQKHVLDCLHEKTVDNVHYHGLSTQELKRLPEALESPVILAESLTKDDSLVAVLDYREQDGNPVIVAVRPNGNAMYELRKVDSNFITSMYGKDNFSEFCQRILDQGKLLYANKENGEKLGYYLENQKSQIPEYDKILKKMALSESEQIKPKHIRRF</sequence>
<dbReference type="SMART" id="SM00530">
    <property type="entry name" value="HTH_XRE"/>
    <property type="match status" value="1"/>
</dbReference>
<comment type="caution">
    <text evidence="3">The sequence shown here is derived from an EMBL/GenBank/DDBJ whole genome shotgun (WGS) entry which is preliminary data.</text>
</comment>
<organism evidence="3 4">
    <name type="scientific">Mediterraneibacter gnavus</name>
    <name type="common">Ruminococcus gnavus</name>
    <dbReference type="NCBI Taxonomy" id="33038"/>
    <lineage>
        <taxon>Bacteria</taxon>
        <taxon>Bacillati</taxon>
        <taxon>Bacillota</taxon>
        <taxon>Clostridia</taxon>
        <taxon>Lachnospirales</taxon>
        <taxon>Lachnospiraceae</taxon>
        <taxon>Mediterraneibacter</taxon>
    </lineage>
</organism>
<dbReference type="Gene3D" id="1.10.260.40">
    <property type="entry name" value="lambda repressor-like DNA-binding domains"/>
    <property type="match status" value="1"/>
</dbReference>
<dbReference type="RefSeq" id="WP_272125168.1">
    <property type="nucleotide sequence ID" value="NZ_JAQMLA010000098.1"/>
</dbReference>
<dbReference type="InterPro" id="IPR041131">
    <property type="entry name" value="MuF_C"/>
</dbReference>
<name>A0AAW6DKF1_MEDGN</name>
<gene>
    <name evidence="3" type="ORF">PNW85_18295</name>
</gene>
<reference evidence="3" key="1">
    <citation type="submission" date="2023-01" db="EMBL/GenBank/DDBJ databases">
        <title>Human gut microbiome strain richness.</title>
        <authorList>
            <person name="Chen-Liaw A."/>
        </authorList>
    </citation>
    <scope>NUCLEOTIDE SEQUENCE</scope>
    <source>
        <strain evidence="3">RTP21484st1_H11_RTP21484_190118</strain>
    </source>
</reference>
<feature type="coiled-coil region" evidence="1">
    <location>
        <begin position="262"/>
        <end position="321"/>
    </location>
</feature>
<dbReference type="EMBL" id="JAQMLA010000098">
    <property type="protein sequence ID" value="MDB8688567.1"/>
    <property type="molecule type" value="Genomic_DNA"/>
</dbReference>
<dbReference type="AlphaFoldDB" id="A0AAW6DKF1"/>
<dbReference type="GO" id="GO:0003677">
    <property type="term" value="F:DNA binding"/>
    <property type="evidence" value="ECO:0007669"/>
    <property type="project" value="InterPro"/>
</dbReference>